<sequence>MNRLLIVAELKEIFRDRKNLLIPIFAILFIPILYAGIYLWAFWDPYGHLERLPVVVVNRDKGADFSGEKLQLGDEVVKKLKKSDDFDFHFDNNRERAYRDLKHQKYYLLVEIPKDFSKDATTLLEDHPQKMSLKYVPNEGYNFLSAQMGRTAMKEIRASIQKNVTKTYADTMFRKIREAGKGMDEASKGAGKLNKGAVQLAGGAKQMKGNLEKLAEKSLEFNKGILSADKGSQNLENGAEQLSSALNQLAFGHDKLYQGAKDVQKGTEQLAGGIGQLSQGLNTVDGKMSQLLNGTRQAQSSVEQFSGQMPKLQSSVKDLAAGAEQLNGGIEGFQQKLVSQLNSALDDSAQKQEQATQQMIGQLKQTLLAQGLPADQVNSIIQQFQQQLPDPTQSVNQQKQRIQQQVASGFSQLKSGSKELATGAQSLNSAINSQLAPNIQKLNGGLKQITAGQESLQSGIHQLANGSNELNAGSQKLLAGESQLISNMGIFNEKMGESAAGSAKLTNGAHQLNTGLSQLSSGSQKISDGTKQLAAGADALAKGSGQLENGTKEMHDKLSDASKQANSMKAGKNQSNMMAEPVNVKEKPINKVPTYGTGLAPYFISLGLYVGALMMTIVYPVRTPLGKPKNGVSWFFSKFAMMGLIGVLQALITAAILLLGLKLKVQSVPLFIATTILTSLVFIAIVQMLVTIGDNPGRYVAVLILIGQLTTSAGTFPLELVPKWFQMVHAFLPMTYSVNAFKAVISSGDFAYMWHNHVILLLFMALFMAITLLFMMIVFKRQYADHLQTAEEAS</sequence>
<feature type="compositionally biased region" description="Polar residues" evidence="5">
    <location>
        <begin position="561"/>
        <end position="576"/>
    </location>
</feature>
<feature type="transmembrane region" description="Helical" evidence="6">
    <location>
        <begin position="599"/>
        <end position="619"/>
    </location>
</feature>
<proteinExistence type="predicted"/>
<dbReference type="Gene3D" id="1.10.287.950">
    <property type="entry name" value="Methyl-accepting chemotaxis protein"/>
    <property type="match status" value="2"/>
</dbReference>
<protein>
    <submittedName>
        <fullName evidence="8">YhgE/Pip domain-containing protein</fullName>
    </submittedName>
</protein>
<evidence type="ECO:0000256" key="6">
    <source>
        <dbReference type="SAM" id="Phobius"/>
    </source>
</evidence>
<organism evidence="8 9">
    <name type="scientific">Bacillus smithii 7_3_47FAA</name>
    <dbReference type="NCBI Taxonomy" id="665952"/>
    <lineage>
        <taxon>Bacteria</taxon>
        <taxon>Bacillati</taxon>
        <taxon>Bacillota</taxon>
        <taxon>Bacilli</taxon>
        <taxon>Bacillales</taxon>
        <taxon>Bacillaceae</taxon>
        <taxon>Bacillus</taxon>
    </lineage>
</organism>
<feature type="transmembrane region" description="Helical" evidence="6">
    <location>
        <begin position="667"/>
        <end position="692"/>
    </location>
</feature>
<feature type="domain" description="ABC-2 type transporter transmembrane" evidence="7">
    <location>
        <begin position="545"/>
        <end position="773"/>
    </location>
</feature>
<keyword evidence="2 6" id="KW-0812">Transmembrane</keyword>
<dbReference type="SUPFAM" id="SSF58104">
    <property type="entry name" value="Methyl-accepting chemotaxis protein (MCP) signaling domain"/>
    <property type="match status" value="1"/>
</dbReference>
<feature type="transmembrane region" description="Helical" evidence="6">
    <location>
        <begin position="20"/>
        <end position="43"/>
    </location>
</feature>
<dbReference type="PANTHER" id="PTHR43077:SF5">
    <property type="entry name" value="PHAGE INFECTION PROTEIN"/>
    <property type="match status" value="1"/>
</dbReference>
<dbReference type="Pfam" id="PF12698">
    <property type="entry name" value="ABC2_membrane_3"/>
    <property type="match status" value="2"/>
</dbReference>
<dbReference type="Gene3D" id="3.40.1710.10">
    <property type="entry name" value="abc type-2 transporter like domain"/>
    <property type="match status" value="1"/>
</dbReference>
<keyword evidence="9" id="KW-1185">Reference proteome</keyword>
<reference evidence="8 9" key="1">
    <citation type="submission" date="2011-09" db="EMBL/GenBank/DDBJ databases">
        <title>The Genome Sequence of Bacillus smithii 7_3_47FAA.</title>
        <authorList>
            <consortium name="The Broad Institute Genome Sequencing Platform"/>
            <person name="Earl A."/>
            <person name="Ward D."/>
            <person name="Feldgarden M."/>
            <person name="Gevers D."/>
            <person name="Daigneault M."/>
            <person name="Strauss J."/>
            <person name="Allen-Vercoe E."/>
            <person name="Young S.K."/>
            <person name="Zeng Q."/>
            <person name="Gargeya S."/>
            <person name="Fitzgerald M."/>
            <person name="Haas B."/>
            <person name="Abouelleil A."/>
            <person name="Alvarado L."/>
            <person name="Arachchi H.M."/>
            <person name="Berlin A."/>
            <person name="Brown A."/>
            <person name="Chapman S.B."/>
            <person name="Chen Z."/>
            <person name="Dunbar C."/>
            <person name="Freedman E."/>
            <person name="Gearin G."/>
            <person name="Goldberg J."/>
            <person name="Griggs A."/>
            <person name="Gujja S."/>
            <person name="Heiman D."/>
            <person name="Howarth C."/>
            <person name="Larson L."/>
            <person name="Lui A."/>
            <person name="MacDonald P.J.P."/>
            <person name="Montmayeur A."/>
            <person name="Murphy C."/>
            <person name="Neiman D."/>
            <person name="Pearson M."/>
            <person name="Priest M."/>
            <person name="Roberts A."/>
            <person name="Saif S."/>
            <person name="Shea T."/>
            <person name="Shenoy N."/>
            <person name="Sisk P."/>
            <person name="Stolte C."/>
            <person name="Sykes S."/>
            <person name="Wortman J."/>
            <person name="Nusbaum C."/>
            <person name="Birren B."/>
        </authorList>
    </citation>
    <scope>NUCLEOTIDE SEQUENCE [LARGE SCALE GENOMIC DNA]</scope>
    <source>
        <strain evidence="8 9">7_3_47FAA</strain>
    </source>
</reference>
<name>G9QK99_9BACI</name>
<dbReference type="InterPro" id="IPR013525">
    <property type="entry name" value="ABC2_TM"/>
</dbReference>
<evidence type="ECO:0000256" key="3">
    <source>
        <dbReference type="ARBA" id="ARBA00022989"/>
    </source>
</evidence>
<feature type="domain" description="ABC-2 type transporter transmembrane" evidence="7">
    <location>
        <begin position="24"/>
        <end position="169"/>
    </location>
</feature>
<evidence type="ECO:0000256" key="2">
    <source>
        <dbReference type="ARBA" id="ARBA00022692"/>
    </source>
</evidence>
<keyword evidence="4 6" id="KW-0472">Membrane</keyword>
<dbReference type="AlphaFoldDB" id="G9QK99"/>
<evidence type="ECO:0000256" key="5">
    <source>
        <dbReference type="SAM" id="MobiDB-lite"/>
    </source>
</evidence>
<evidence type="ECO:0000256" key="4">
    <source>
        <dbReference type="ARBA" id="ARBA00023136"/>
    </source>
</evidence>
<comment type="subcellular location">
    <subcellularLocation>
        <location evidence="1">Membrane</location>
        <topology evidence="1">Multi-pass membrane protein</topology>
    </subcellularLocation>
</comment>
<evidence type="ECO:0000313" key="8">
    <source>
        <dbReference type="EMBL" id="EHL78461.1"/>
    </source>
</evidence>
<dbReference type="InterPro" id="IPR051328">
    <property type="entry name" value="T7SS_ABC-Transporter"/>
</dbReference>
<evidence type="ECO:0000256" key="1">
    <source>
        <dbReference type="ARBA" id="ARBA00004141"/>
    </source>
</evidence>
<feature type="region of interest" description="Disordered" evidence="5">
    <location>
        <begin position="547"/>
        <end position="576"/>
    </location>
</feature>
<keyword evidence="3 6" id="KW-1133">Transmembrane helix</keyword>
<accession>G9QK99</accession>
<comment type="caution">
    <text evidence="8">The sequence shown here is derived from an EMBL/GenBank/DDBJ whole genome shotgun (WGS) entry which is preliminary data.</text>
</comment>
<gene>
    <name evidence="8" type="ORF">HMPREF1015_01638</name>
</gene>
<dbReference type="PATRIC" id="fig|665952.3.peg.1436"/>
<feature type="transmembrane region" description="Helical" evidence="6">
    <location>
        <begin position="639"/>
        <end position="661"/>
    </location>
</feature>
<dbReference type="Proteomes" id="UP000011747">
    <property type="component" value="Unassembled WGS sequence"/>
</dbReference>
<dbReference type="NCBIfam" id="TIGR03062">
    <property type="entry name" value="pip_yhgE_Cterm"/>
    <property type="match status" value="1"/>
</dbReference>
<dbReference type="HOGENOM" id="CLU_004534_1_0_9"/>
<evidence type="ECO:0000259" key="7">
    <source>
        <dbReference type="Pfam" id="PF12698"/>
    </source>
</evidence>
<dbReference type="NCBIfam" id="TIGR03061">
    <property type="entry name" value="pip_yhgE_Nterm"/>
    <property type="match status" value="1"/>
</dbReference>
<feature type="transmembrane region" description="Helical" evidence="6">
    <location>
        <begin position="699"/>
        <end position="718"/>
    </location>
</feature>
<dbReference type="InterPro" id="IPR017501">
    <property type="entry name" value="Phage_infect_YhgE_C"/>
</dbReference>
<dbReference type="NCBIfam" id="TIGR03057">
    <property type="entry name" value="xxxLxxG_by_4"/>
    <property type="match status" value="4"/>
</dbReference>
<dbReference type="PANTHER" id="PTHR43077">
    <property type="entry name" value="TRANSPORT PERMEASE YVFS-RELATED"/>
    <property type="match status" value="1"/>
</dbReference>
<dbReference type="GO" id="GO:0016020">
    <property type="term" value="C:membrane"/>
    <property type="evidence" value="ECO:0007669"/>
    <property type="project" value="UniProtKB-SubCell"/>
</dbReference>
<dbReference type="InterPro" id="IPR023908">
    <property type="entry name" value="xxxLxxG_rpt"/>
</dbReference>
<dbReference type="RefSeq" id="WP_003353741.1">
    <property type="nucleotide sequence ID" value="NZ_JH414748.1"/>
</dbReference>
<dbReference type="InterPro" id="IPR017500">
    <property type="entry name" value="Phage_infect_YhgE_N"/>
</dbReference>
<dbReference type="EMBL" id="ACWF01000069">
    <property type="protein sequence ID" value="EHL78461.1"/>
    <property type="molecule type" value="Genomic_DNA"/>
</dbReference>
<feature type="transmembrane region" description="Helical" evidence="6">
    <location>
        <begin position="757"/>
        <end position="779"/>
    </location>
</feature>
<dbReference type="GO" id="GO:0140359">
    <property type="term" value="F:ABC-type transporter activity"/>
    <property type="evidence" value="ECO:0007669"/>
    <property type="project" value="InterPro"/>
</dbReference>
<feature type="compositionally biased region" description="Basic and acidic residues" evidence="5">
    <location>
        <begin position="550"/>
        <end position="560"/>
    </location>
</feature>
<evidence type="ECO:0000313" key="9">
    <source>
        <dbReference type="Proteomes" id="UP000011747"/>
    </source>
</evidence>